<reference evidence="2 3" key="1">
    <citation type="submission" date="2019-01" db="EMBL/GenBank/DDBJ databases">
        <title>Pseudolysobacter antarctica gen. nov., sp. nov., isolated from Fildes Peninsula, Antarctica.</title>
        <authorList>
            <person name="Wei Z."/>
            <person name="Peng F."/>
        </authorList>
    </citation>
    <scope>NUCLEOTIDE SEQUENCE [LARGE SCALE GENOMIC DNA]</scope>
    <source>
        <strain evidence="2 3">AQ6-296</strain>
    </source>
</reference>
<dbReference type="KEGG" id="xbc:ELE36_17830"/>
<dbReference type="RefSeq" id="WP_129835697.1">
    <property type="nucleotide sequence ID" value="NZ_CP035704.1"/>
</dbReference>
<proteinExistence type="predicted"/>
<name>A0A411HNN8_9GAMM</name>
<evidence type="ECO:0000313" key="2">
    <source>
        <dbReference type="EMBL" id="QBB72076.1"/>
    </source>
</evidence>
<dbReference type="Proteomes" id="UP000291562">
    <property type="component" value="Chromosome"/>
</dbReference>
<keyword evidence="1" id="KW-0732">Signal</keyword>
<evidence type="ECO:0000256" key="1">
    <source>
        <dbReference type="SAM" id="SignalP"/>
    </source>
</evidence>
<dbReference type="OrthoDB" id="5796101at2"/>
<protein>
    <submittedName>
        <fullName evidence="2">Uncharacterized protein</fullName>
    </submittedName>
</protein>
<accession>A0A411HNN8</accession>
<sequence>MVTKLFCAALLVLLPLSTIAATAAAQHLETTTASIHTGMAMAADTLPIAKSHFHHVINCLVDRDSKAFDGHFDNPCDGMGRDGGALRDEAQTEAQKKDLQHALTVAQRGARSTTLEMAHVYAEWLAEILQRALT</sequence>
<keyword evidence="3" id="KW-1185">Reference proteome</keyword>
<feature type="signal peptide" evidence="1">
    <location>
        <begin position="1"/>
        <end position="20"/>
    </location>
</feature>
<feature type="chain" id="PRO_5019331977" evidence="1">
    <location>
        <begin position="21"/>
        <end position="134"/>
    </location>
</feature>
<organism evidence="2 3">
    <name type="scientific">Pseudolysobacter antarcticus</name>
    <dbReference type="NCBI Taxonomy" id="2511995"/>
    <lineage>
        <taxon>Bacteria</taxon>
        <taxon>Pseudomonadati</taxon>
        <taxon>Pseudomonadota</taxon>
        <taxon>Gammaproteobacteria</taxon>
        <taxon>Lysobacterales</taxon>
        <taxon>Rhodanobacteraceae</taxon>
        <taxon>Pseudolysobacter</taxon>
    </lineage>
</organism>
<evidence type="ECO:0000313" key="3">
    <source>
        <dbReference type="Proteomes" id="UP000291562"/>
    </source>
</evidence>
<dbReference type="AlphaFoldDB" id="A0A411HNN8"/>
<gene>
    <name evidence="2" type="ORF">ELE36_17830</name>
</gene>
<dbReference type="EMBL" id="CP035704">
    <property type="protein sequence ID" value="QBB72076.1"/>
    <property type="molecule type" value="Genomic_DNA"/>
</dbReference>